<evidence type="ECO:0000256" key="8">
    <source>
        <dbReference type="ARBA" id="ARBA00022840"/>
    </source>
</evidence>
<keyword evidence="12" id="KW-0131">Cell cycle</keyword>
<dbReference type="SMART" id="SM00843">
    <property type="entry name" value="Ftsk_gamma"/>
    <property type="match status" value="1"/>
</dbReference>
<evidence type="ECO:0000256" key="15">
    <source>
        <dbReference type="SAM" id="Phobius"/>
    </source>
</evidence>
<dbReference type="AlphaFoldDB" id="A0A3D8IWN2"/>
<dbReference type="GO" id="GO:0005886">
    <property type="term" value="C:plasma membrane"/>
    <property type="evidence" value="ECO:0007669"/>
    <property type="project" value="UniProtKB-SubCell"/>
</dbReference>
<evidence type="ECO:0000256" key="5">
    <source>
        <dbReference type="ARBA" id="ARBA00022692"/>
    </source>
</evidence>
<name>A0A3D8IWN2_9HELI</name>
<feature type="compositionally biased region" description="Basic and acidic residues" evidence="14">
    <location>
        <begin position="272"/>
        <end position="293"/>
    </location>
</feature>
<comment type="caution">
    <text evidence="17">The sequence shown here is derived from an EMBL/GenBank/DDBJ whole genome shotgun (WGS) entry which is preliminary data.</text>
</comment>
<dbReference type="GO" id="GO:0007059">
    <property type="term" value="P:chromosome segregation"/>
    <property type="evidence" value="ECO:0007669"/>
    <property type="project" value="UniProtKB-KW"/>
</dbReference>
<keyword evidence="7" id="KW-0159">Chromosome partition</keyword>
<feature type="region of interest" description="Disordered" evidence="14">
    <location>
        <begin position="266"/>
        <end position="328"/>
    </location>
</feature>
<dbReference type="InterPro" id="IPR036390">
    <property type="entry name" value="WH_DNA-bd_sf"/>
</dbReference>
<dbReference type="GO" id="GO:0005524">
    <property type="term" value="F:ATP binding"/>
    <property type="evidence" value="ECO:0007669"/>
    <property type="project" value="UniProtKB-UniRule"/>
</dbReference>
<sequence>MGSFGAHFSTGNFKLFGALALLYPLGLIYLAYRFYRCKKFSLREIEITLASVLLFLLLLILQFVLFSKGVVGEAIVMKLKPYIGIFGVSVGALLGVFVCVLTLKNEDITVWFKRLDTTRLTLFIKSCFKVFISMFLQKIFFPLALRVRKSYQNITAPKEKLSIPSIELEMSDEESAKPHLNVPLALEMHTEEIIMDDLKDLPIYRDQEKKEEILFDDDIEIQEYIVPLSSERKQSNIKVLNDAPSPQPKENPFSYDELIKHRSSSISSSVQLREKIKEKSANKENKPKEEMKKITPKVMPRPLQNNPLSSLANTQKKSEPQADSQEDLEEVFELPLWERELEDENLKMQETIDVMDSQVEATQEKEVGESVLKPQEVQESIQEQSVKEIKEENIQDTPQVFSAPKQYANEFEITPTRSRTTHSKVSSLAENEALLQSIDKGKLEAPKDYKLPPISLLASAPEQRSNEVDEGEIDEKISSLLEKLSVFKIDGDVERTYSGPIITTLEFRPAPNVKVSRIQSLENDIAMALEAKSIRIQAPIPGKSVVGIEIPNSTVETIYLREIFESEIFKNSASPLTLALGKDVVGNPFVTDLKKLPHLLIAGTTGSGKSVGVNAMILSLLYRNSPDDLKLMMVDPKMVEFMPYTDLPHLITPIITDPKKAVIGLANAVREMERRYMLMSQSRTKEIVSYNQKAQELGLEKFPYFVIIIDELADLMMTAGKEVEYSMARIAQMGRASGMHLIVATQSPRAEVLTGLIKTNLPAHLSYKVGTKIDAGIIGCAGAETLLGRGDLLFTPPGVSGLVRLHAPWSSEDEVNHIVSYIKDQREVMYNPLFSPEERESLGAMDATELDSESARLVEEAKKIILQDGKTSISYIQRRLGIGYNKAADIVEKLEQIGFLSAPNSKGVREILG</sequence>
<dbReference type="Gene3D" id="3.30.980.40">
    <property type="match status" value="1"/>
</dbReference>
<dbReference type="InterPro" id="IPR018541">
    <property type="entry name" value="Ftsk_gamma"/>
</dbReference>
<reference evidence="17 18" key="1">
    <citation type="submission" date="2018-04" db="EMBL/GenBank/DDBJ databases">
        <title>Novel Campyloabacter and Helicobacter Species and Strains.</title>
        <authorList>
            <person name="Mannion A.J."/>
            <person name="Shen Z."/>
            <person name="Fox J.G."/>
        </authorList>
    </citation>
    <scope>NUCLEOTIDE SEQUENCE [LARGE SCALE GENOMIC DNA]</scope>
    <source>
        <strain evidence="17 18">ATCC 700242</strain>
    </source>
</reference>
<feature type="domain" description="FtsK" evidence="16">
    <location>
        <begin position="586"/>
        <end position="776"/>
    </location>
</feature>
<evidence type="ECO:0000259" key="16">
    <source>
        <dbReference type="PROSITE" id="PS50901"/>
    </source>
</evidence>
<proteinExistence type="inferred from homology"/>
<comment type="subcellular location">
    <subcellularLocation>
        <location evidence="1">Cell membrane</location>
        <topology evidence="1">Multi-pass membrane protein</topology>
    </subcellularLocation>
</comment>
<evidence type="ECO:0000256" key="10">
    <source>
        <dbReference type="ARBA" id="ARBA00023125"/>
    </source>
</evidence>
<dbReference type="CDD" id="cd01127">
    <property type="entry name" value="TrwB_TraG_TraD_VirD4"/>
    <property type="match status" value="1"/>
</dbReference>
<dbReference type="EMBL" id="NXLU01000005">
    <property type="protein sequence ID" value="RDU68981.1"/>
    <property type="molecule type" value="Genomic_DNA"/>
</dbReference>
<evidence type="ECO:0000256" key="14">
    <source>
        <dbReference type="SAM" id="MobiDB-lite"/>
    </source>
</evidence>
<dbReference type="PROSITE" id="PS50901">
    <property type="entry name" value="FTSK"/>
    <property type="match status" value="1"/>
</dbReference>
<dbReference type="GO" id="GO:0051301">
    <property type="term" value="P:cell division"/>
    <property type="evidence" value="ECO:0007669"/>
    <property type="project" value="UniProtKB-KW"/>
</dbReference>
<evidence type="ECO:0000256" key="2">
    <source>
        <dbReference type="ARBA" id="ARBA00006474"/>
    </source>
</evidence>
<evidence type="ECO:0000256" key="6">
    <source>
        <dbReference type="ARBA" id="ARBA00022741"/>
    </source>
</evidence>
<dbReference type="Pfam" id="PF13491">
    <property type="entry name" value="FtsK_4TM"/>
    <property type="match status" value="1"/>
</dbReference>
<evidence type="ECO:0000256" key="11">
    <source>
        <dbReference type="ARBA" id="ARBA00023136"/>
    </source>
</evidence>
<feature type="transmembrane region" description="Helical" evidence="15">
    <location>
        <begin position="122"/>
        <end position="145"/>
    </location>
</feature>
<dbReference type="Pfam" id="PF01580">
    <property type="entry name" value="FtsK_SpoIIIE"/>
    <property type="match status" value="1"/>
</dbReference>
<evidence type="ECO:0000256" key="3">
    <source>
        <dbReference type="ARBA" id="ARBA00022475"/>
    </source>
</evidence>
<dbReference type="InterPro" id="IPR041027">
    <property type="entry name" value="FtsK_alpha"/>
</dbReference>
<feature type="transmembrane region" description="Helical" evidence="15">
    <location>
        <begin position="15"/>
        <end position="35"/>
    </location>
</feature>
<evidence type="ECO:0000256" key="7">
    <source>
        <dbReference type="ARBA" id="ARBA00022829"/>
    </source>
</evidence>
<dbReference type="SUPFAM" id="SSF52540">
    <property type="entry name" value="P-loop containing nucleoside triphosphate hydrolases"/>
    <property type="match status" value="1"/>
</dbReference>
<dbReference type="Pfam" id="PF09397">
    <property type="entry name" value="FtsK_gamma"/>
    <property type="match status" value="1"/>
</dbReference>
<keyword evidence="8 13" id="KW-0067">ATP-binding</keyword>
<dbReference type="SUPFAM" id="SSF46785">
    <property type="entry name" value="Winged helix' DNA-binding domain"/>
    <property type="match status" value="1"/>
</dbReference>
<evidence type="ECO:0000256" key="13">
    <source>
        <dbReference type="PROSITE-ProRule" id="PRU00289"/>
    </source>
</evidence>
<keyword evidence="18" id="KW-1185">Reference proteome</keyword>
<keyword evidence="10" id="KW-0238">DNA-binding</keyword>
<dbReference type="Pfam" id="PF17854">
    <property type="entry name" value="FtsK_alpha"/>
    <property type="match status" value="1"/>
</dbReference>
<evidence type="ECO:0000256" key="9">
    <source>
        <dbReference type="ARBA" id="ARBA00022989"/>
    </source>
</evidence>
<evidence type="ECO:0000313" key="18">
    <source>
        <dbReference type="Proteomes" id="UP000257067"/>
    </source>
</evidence>
<feature type="compositionally biased region" description="Polar residues" evidence="14">
    <location>
        <begin position="303"/>
        <end position="315"/>
    </location>
</feature>
<dbReference type="InterPro" id="IPR025199">
    <property type="entry name" value="FtsK_4TM"/>
</dbReference>
<dbReference type="PANTHER" id="PTHR22683:SF41">
    <property type="entry name" value="DNA TRANSLOCASE FTSK"/>
    <property type="match status" value="1"/>
</dbReference>
<keyword evidence="5 15" id="KW-0812">Transmembrane</keyword>
<organism evidence="17 18">
    <name type="scientific">Helicobacter cholecystus</name>
    <dbReference type="NCBI Taxonomy" id="45498"/>
    <lineage>
        <taxon>Bacteria</taxon>
        <taxon>Pseudomonadati</taxon>
        <taxon>Campylobacterota</taxon>
        <taxon>Epsilonproteobacteria</taxon>
        <taxon>Campylobacterales</taxon>
        <taxon>Helicobacteraceae</taxon>
        <taxon>Helicobacter</taxon>
    </lineage>
</organism>
<dbReference type="InterPro" id="IPR050206">
    <property type="entry name" value="FtsK/SpoIIIE/SftA"/>
</dbReference>
<evidence type="ECO:0000313" key="17">
    <source>
        <dbReference type="EMBL" id="RDU68981.1"/>
    </source>
</evidence>
<protein>
    <submittedName>
        <fullName evidence="17">DNA translocase FtsK</fullName>
    </submittedName>
</protein>
<dbReference type="Gene3D" id="3.40.50.300">
    <property type="entry name" value="P-loop containing nucleotide triphosphate hydrolases"/>
    <property type="match status" value="1"/>
</dbReference>
<comment type="similarity">
    <text evidence="2">Belongs to the FtsK/SpoIIIE/SftA family.</text>
</comment>
<keyword evidence="3" id="KW-1003">Cell membrane</keyword>
<dbReference type="InterPro" id="IPR036388">
    <property type="entry name" value="WH-like_DNA-bd_sf"/>
</dbReference>
<feature type="binding site" evidence="13">
    <location>
        <begin position="603"/>
        <end position="610"/>
    </location>
    <ligand>
        <name>ATP</name>
        <dbReference type="ChEBI" id="CHEBI:30616"/>
    </ligand>
</feature>
<gene>
    <name evidence="17" type="ORF">CQA62_04960</name>
</gene>
<evidence type="ECO:0000256" key="1">
    <source>
        <dbReference type="ARBA" id="ARBA00004651"/>
    </source>
</evidence>
<dbReference type="Gene3D" id="1.10.10.10">
    <property type="entry name" value="Winged helix-like DNA-binding domain superfamily/Winged helix DNA-binding domain"/>
    <property type="match status" value="1"/>
</dbReference>
<evidence type="ECO:0000256" key="4">
    <source>
        <dbReference type="ARBA" id="ARBA00022618"/>
    </source>
</evidence>
<keyword evidence="6 13" id="KW-0547">Nucleotide-binding</keyword>
<dbReference type="InterPro" id="IPR027417">
    <property type="entry name" value="P-loop_NTPase"/>
</dbReference>
<dbReference type="Proteomes" id="UP000257067">
    <property type="component" value="Unassembled WGS sequence"/>
</dbReference>
<evidence type="ECO:0000256" key="12">
    <source>
        <dbReference type="ARBA" id="ARBA00023306"/>
    </source>
</evidence>
<keyword evidence="4" id="KW-0132">Cell division</keyword>
<dbReference type="InterPro" id="IPR002543">
    <property type="entry name" value="FtsK_dom"/>
</dbReference>
<dbReference type="GO" id="GO:0003677">
    <property type="term" value="F:DNA binding"/>
    <property type="evidence" value="ECO:0007669"/>
    <property type="project" value="UniProtKB-KW"/>
</dbReference>
<keyword evidence="11 15" id="KW-0472">Membrane</keyword>
<feature type="transmembrane region" description="Helical" evidence="15">
    <location>
        <begin position="79"/>
        <end position="101"/>
    </location>
</feature>
<feature type="transmembrane region" description="Helical" evidence="15">
    <location>
        <begin position="47"/>
        <end position="67"/>
    </location>
</feature>
<accession>A0A3D8IWN2</accession>
<keyword evidence="9 15" id="KW-1133">Transmembrane helix</keyword>
<dbReference type="PANTHER" id="PTHR22683">
    <property type="entry name" value="SPORULATION PROTEIN RELATED"/>
    <property type="match status" value="1"/>
</dbReference>